<feature type="transmembrane region" description="Helical" evidence="6">
    <location>
        <begin position="791"/>
        <end position="809"/>
    </location>
</feature>
<dbReference type="PANTHER" id="PTHR30287">
    <property type="entry name" value="MEMBRANE COMPONENT OF PREDICTED ABC SUPERFAMILY METABOLITE UPTAKE TRANSPORTER"/>
    <property type="match status" value="1"/>
</dbReference>
<reference evidence="9 10" key="1">
    <citation type="submission" date="2018-06" db="EMBL/GenBank/DDBJ databases">
        <authorList>
            <consortium name="Pathogen Informatics"/>
            <person name="Doyle S."/>
        </authorList>
    </citation>
    <scope>NUCLEOTIDE SEQUENCE [LARGE SCALE GENOMIC DNA]</scope>
    <source>
        <strain evidence="9 10">NCTC11997</strain>
    </source>
</reference>
<dbReference type="STRING" id="1122619.GCA_000373745_00394"/>
<organism evidence="9 10">
    <name type="scientific">Oligella ureolytica</name>
    <dbReference type="NCBI Taxonomy" id="90244"/>
    <lineage>
        <taxon>Bacteria</taxon>
        <taxon>Pseudomonadati</taxon>
        <taxon>Pseudomonadota</taxon>
        <taxon>Betaproteobacteria</taxon>
        <taxon>Burkholderiales</taxon>
        <taxon>Alcaligenaceae</taxon>
        <taxon>Oligella</taxon>
    </lineage>
</organism>
<reference evidence="8 11" key="2">
    <citation type="submission" date="2020-12" db="EMBL/GenBank/DDBJ databases">
        <title>FDA dAtabase for Regulatory Grade micrObial Sequences (FDA-ARGOS): Supporting development and validation of Infectious Disease Dx tests.</title>
        <authorList>
            <person name="Sproer C."/>
            <person name="Gronow S."/>
            <person name="Severitt S."/>
            <person name="Schroder I."/>
            <person name="Tallon L."/>
            <person name="Sadzewicz L."/>
            <person name="Zhao X."/>
            <person name="Boylan J."/>
            <person name="Ott S."/>
            <person name="Bowen H."/>
            <person name="Vavikolanu K."/>
            <person name="Mehta A."/>
            <person name="Aluvathingal J."/>
            <person name="Nadendla S."/>
            <person name="Lowell S."/>
            <person name="Myers T."/>
            <person name="Yan Y."/>
            <person name="Sichtig H."/>
        </authorList>
    </citation>
    <scope>NUCLEOTIDE SEQUENCE [LARGE SCALE GENOMIC DNA]</scope>
    <source>
        <strain evidence="8 11">FDAARGOS_872</strain>
    </source>
</reference>
<dbReference type="InterPro" id="IPR003838">
    <property type="entry name" value="ABC3_permease_C"/>
</dbReference>
<evidence type="ECO:0000313" key="11">
    <source>
        <dbReference type="Proteomes" id="UP000594903"/>
    </source>
</evidence>
<dbReference type="PANTHER" id="PTHR30287:SF1">
    <property type="entry name" value="INNER MEMBRANE PROTEIN"/>
    <property type="match status" value="1"/>
</dbReference>
<evidence type="ECO:0000256" key="6">
    <source>
        <dbReference type="SAM" id="Phobius"/>
    </source>
</evidence>
<evidence type="ECO:0000256" key="2">
    <source>
        <dbReference type="ARBA" id="ARBA00022475"/>
    </source>
</evidence>
<dbReference type="EMBL" id="CP065725">
    <property type="protein sequence ID" value="QPT39405.1"/>
    <property type="molecule type" value="Genomic_DNA"/>
</dbReference>
<dbReference type="RefSeq" id="WP_018573574.1">
    <property type="nucleotide sequence ID" value="NZ_CP065725.1"/>
</dbReference>
<comment type="subcellular location">
    <subcellularLocation>
        <location evidence="1">Cell membrane</location>
        <topology evidence="1">Multi-pass membrane protein</topology>
    </subcellularLocation>
</comment>
<gene>
    <name evidence="8" type="ORF">I6G29_09550</name>
    <name evidence="9" type="ORF">NCTC11997_01977</name>
</gene>
<evidence type="ECO:0000256" key="3">
    <source>
        <dbReference type="ARBA" id="ARBA00022692"/>
    </source>
</evidence>
<keyword evidence="11" id="KW-1185">Reference proteome</keyword>
<evidence type="ECO:0000256" key="4">
    <source>
        <dbReference type="ARBA" id="ARBA00022989"/>
    </source>
</evidence>
<accession>A0A378XFV2</accession>
<dbReference type="InterPro" id="IPR038766">
    <property type="entry name" value="Membrane_comp_ABC_pdt"/>
</dbReference>
<dbReference type="AlphaFoldDB" id="A0A378XFV2"/>
<evidence type="ECO:0000256" key="5">
    <source>
        <dbReference type="ARBA" id="ARBA00023136"/>
    </source>
</evidence>
<evidence type="ECO:0000313" key="10">
    <source>
        <dbReference type="Proteomes" id="UP000254603"/>
    </source>
</evidence>
<feature type="transmembrane region" description="Helical" evidence="6">
    <location>
        <begin position="705"/>
        <end position="728"/>
    </location>
</feature>
<sequence>MHRYFSLFSVLLKQSLGSGALLLVFIALSLAISATTALRFSQQQIQYSIAQQSAQLLAADLVISSSRPIEPQWQAHAQKHQLTTSNSILFNSMAMANDEFVLVNVKAIEQNFPLRGELQVSDSSSSPLQQLESGQLWLSPILFELLEIQYGDEVQIADATFTVKGAIKKDSNQQTGFAGFSPTVIIRADEVERTNAIQLGSRQNYRLLLSGEPRQLQTFLAEHEATLRSYEPGGAAADLEVGALRLLKSSEGISQLVEPMQHLHRFMQLANLLTLLLCGIAIALSAHRYVAQNQDHVAMLRCLGASRLQLLGSFAALLSLVAVVATLIGMILGIIFGYTLLKLVVLLLPQIELQFALRELIYGPLLIAAFTCTLMLAGFIMPAIYQLSAMPPINVLRPVQGSIVSRRLLASTAMLSLFIFAMNISTDRVLSFAVMLGIFTIALVCYAAICVLLIAVKRVFSSTEHWLRQPAKTAIQVTALALGLSLLTVLFLLRGDLLDRWQDQLPEDTPNLFVMGLPPYEREGFEQLLKEHQWAADPLYSFIRGRLVAHNGQPFDQDVIDRSNTLRRELNLTQSGVFPDNNLFIAGQAEFTGPNQVSVEAENANELELTLGDTLRFDLPDGTIDVEVVSFRQVQWESFSPNFFFVFSPGTMGQDNASYLGSFYLPPADKSQLGELIRHYPTTLFIDVDAVLTQVMDIVQMIAKVISYLAILVMVAGLLVLLASLNLLMDERRTEVALLRVIGLSQRRIQRHLTLELAFVGMAAGFVAILFAEIITAITAHHFSLSWHAHFVYWLLLPLCMAFLCGVIGRYRLRRLWLQAPLQSLKTTD</sequence>
<feature type="transmembrane region" description="Helical" evidence="6">
    <location>
        <begin position="757"/>
        <end position="779"/>
    </location>
</feature>
<evidence type="ECO:0000256" key="1">
    <source>
        <dbReference type="ARBA" id="ARBA00004651"/>
    </source>
</evidence>
<keyword evidence="3 6" id="KW-0812">Transmembrane</keyword>
<evidence type="ECO:0000259" key="7">
    <source>
        <dbReference type="Pfam" id="PF02687"/>
    </source>
</evidence>
<proteinExistence type="predicted"/>
<feature type="domain" description="ABC3 transporter permease C-terminal" evidence="7">
    <location>
        <begin position="271"/>
        <end position="391"/>
    </location>
</feature>
<keyword evidence="9" id="KW-0449">Lipoprotein</keyword>
<feature type="transmembrane region" description="Helical" evidence="6">
    <location>
        <begin position="310"/>
        <end position="341"/>
    </location>
</feature>
<dbReference type="Pfam" id="PF02687">
    <property type="entry name" value="FtsX"/>
    <property type="match status" value="2"/>
</dbReference>
<feature type="transmembrane region" description="Helical" evidence="6">
    <location>
        <begin position="474"/>
        <end position="493"/>
    </location>
</feature>
<feature type="domain" description="ABC3 transporter permease C-terminal" evidence="7">
    <location>
        <begin position="709"/>
        <end position="815"/>
    </location>
</feature>
<dbReference type="Proteomes" id="UP000254603">
    <property type="component" value="Unassembled WGS sequence"/>
</dbReference>
<feature type="transmembrane region" description="Helical" evidence="6">
    <location>
        <begin position="432"/>
        <end position="454"/>
    </location>
</feature>
<evidence type="ECO:0000313" key="8">
    <source>
        <dbReference type="EMBL" id="QPT39405.1"/>
    </source>
</evidence>
<keyword evidence="5 6" id="KW-0472">Membrane</keyword>
<dbReference type="EMBL" id="UGSB01000001">
    <property type="protein sequence ID" value="SUA56039.1"/>
    <property type="molecule type" value="Genomic_DNA"/>
</dbReference>
<feature type="transmembrane region" description="Helical" evidence="6">
    <location>
        <begin position="269"/>
        <end position="290"/>
    </location>
</feature>
<feature type="transmembrane region" description="Helical" evidence="6">
    <location>
        <begin position="361"/>
        <end position="387"/>
    </location>
</feature>
<evidence type="ECO:0000313" key="9">
    <source>
        <dbReference type="EMBL" id="SUA56039.1"/>
    </source>
</evidence>
<dbReference type="OrthoDB" id="5292592at2"/>
<name>A0A378XFV2_9BURK</name>
<dbReference type="GO" id="GO:0005886">
    <property type="term" value="C:plasma membrane"/>
    <property type="evidence" value="ECO:0007669"/>
    <property type="project" value="UniProtKB-SubCell"/>
</dbReference>
<keyword evidence="2" id="KW-1003">Cell membrane</keyword>
<keyword evidence="4 6" id="KW-1133">Transmembrane helix</keyword>
<protein>
    <submittedName>
        <fullName evidence="8">FtsX-like permease family protein</fullName>
    </submittedName>
    <submittedName>
        <fullName evidence="9">Lipoprotein releasing system, transmembrane protein, LolC/E family</fullName>
    </submittedName>
</protein>
<dbReference type="Proteomes" id="UP000594903">
    <property type="component" value="Chromosome"/>
</dbReference>